<protein>
    <submittedName>
        <fullName evidence="2">Portal protein</fullName>
    </submittedName>
</protein>
<sequence length="401" mass="43599">MFNPFRRSADPIVVPERKSDGAMADSGAARPLIATQLRHGAKSTATDYATLCREGFARNPIAHRCVRLIAESAASVPLQTNDAQVARVLSRGLPGSSAVETFEAFYGYLQVGGNGFLETVLNGDAPIALVAHRPDTVHVGANRQGGMTGWEQRVEGRRRHFPRDLSTGRCALYHMRLFNPVDDCHGLSPLAAAAQAVDLHNRGGVWAKALLENSARPSGALVHAPQSGERLTDAQFERLKSELEQSFTGPHQAGRPMVLEGGLDWKSMSLSPADMDFTQLRREAAREIALAFGVPPMLLGLPGDNSYANYREANQAFWRQTIIPLVAKTATGLQGWLGAFFGDDLRITPDIDKVPALAEERAVLWKRLSDARFITSNEARNIAGLMTDLDCDDPVHSGVRS</sequence>
<dbReference type="EMBL" id="BMYV01000001">
    <property type="protein sequence ID" value="GGX56061.1"/>
    <property type="molecule type" value="Genomic_DNA"/>
</dbReference>
<evidence type="ECO:0000256" key="1">
    <source>
        <dbReference type="SAM" id="MobiDB-lite"/>
    </source>
</evidence>
<comment type="caution">
    <text evidence="2">The sequence shown here is derived from an EMBL/GenBank/DDBJ whole genome shotgun (WGS) entry which is preliminary data.</text>
</comment>
<dbReference type="Proteomes" id="UP000600865">
    <property type="component" value="Unassembled WGS sequence"/>
</dbReference>
<accession>A0A918KAK0</accession>
<evidence type="ECO:0000313" key="3">
    <source>
        <dbReference type="Proteomes" id="UP000600865"/>
    </source>
</evidence>
<dbReference type="AlphaFoldDB" id="A0A918KAK0"/>
<dbReference type="RefSeq" id="WP_189579830.1">
    <property type="nucleotide sequence ID" value="NZ_BMYV01000001.1"/>
</dbReference>
<reference evidence="2 3" key="1">
    <citation type="journal article" date="2014" name="Int. J. Syst. Evol. Microbiol.">
        <title>Complete genome sequence of Corynebacterium casei LMG S-19264T (=DSM 44701T), isolated from a smear-ripened cheese.</title>
        <authorList>
            <consortium name="US DOE Joint Genome Institute (JGI-PGF)"/>
            <person name="Walter F."/>
            <person name="Albersmeier A."/>
            <person name="Kalinowski J."/>
            <person name="Ruckert C."/>
        </authorList>
    </citation>
    <scope>NUCLEOTIDE SEQUENCE [LARGE SCALE GENOMIC DNA]</scope>
    <source>
        <strain evidence="2 3">KCTC 23968</strain>
    </source>
</reference>
<name>A0A918KAK0_9PROT</name>
<dbReference type="Pfam" id="PF04860">
    <property type="entry name" value="Phage_portal"/>
    <property type="match status" value="1"/>
</dbReference>
<evidence type="ECO:0000313" key="2">
    <source>
        <dbReference type="EMBL" id="GGX56061.1"/>
    </source>
</evidence>
<dbReference type="NCBIfam" id="TIGR01537">
    <property type="entry name" value="portal_HK97"/>
    <property type="match status" value="1"/>
</dbReference>
<organism evidence="2 3">
    <name type="scientific">Litorimonas cladophorae</name>
    <dbReference type="NCBI Taxonomy" id="1220491"/>
    <lineage>
        <taxon>Bacteria</taxon>
        <taxon>Pseudomonadati</taxon>
        <taxon>Pseudomonadota</taxon>
        <taxon>Alphaproteobacteria</taxon>
        <taxon>Maricaulales</taxon>
        <taxon>Robiginitomaculaceae</taxon>
    </lineage>
</organism>
<gene>
    <name evidence="2" type="ORF">GCM10011309_00980</name>
</gene>
<keyword evidence="3" id="KW-1185">Reference proteome</keyword>
<proteinExistence type="predicted"/>
<dbReference type="InterPro" id="IPR006427">
    <property type="entry name" value="Portal_HK97"/>
</dbReference>
<feature type="region of interest" description="Disordered" evidence="1">
    <location>
        <begin position="1"/>
        <end position="24"/>
    </location>
</feature>
<dbReference type="InterPro" id="IPR006944">
    <property type="entry name" value="Phage/GTA_portal"/>
</dbReference>